<accession>A0A833C9X0</accession>
<dbReference type="CDD" id="cd00085">
    <property type="entry name" value="HNHc"/>
    <property type="match status" value="1"/>
</dbReference>
<dbReference type="GO" id="GO:0008270">
    <property type="term" value="F:zinc ion binding"/>
    <property type="evidence" value="ECO:0007669"/>
    <property type="project" value="InterPro"/>
</dbReference>
<keyword evidence="2" id="KW-0255">Endonuclease</keyword>
<name>A0A833C9X0_9FIRM</name>
<dbReference type="InterPro" id="IPR003615">
    <property type="entry name" value="HNH_nuc"/>
</dbReference>
<feature type="domain" description="HNH nuclease" evidence="1">
    <location>
        <begin position="6"/>
        <end position="58"/>
    </location>
</feature>
<dbReference type="SMART" id="SM00507">
    <property type="entry name" value="HNHc"/>
    <property type="match status" value="1"/>
</dbReference>
<organism evidence="2 3">
    <name type="scientific">Veillonella seminalis</name>
    <dbReference type="NCBI Taxonomy" id="1502943"/>
    <lineage>
        <taxon>Bacteria</taxon>
        <taxon>Bacillati</taxon>
        <taxon>Bacillota</taxon>
        <taxon>Negativicutes</taxon>
        <taxon>Veillonellales</taxon>
        <taxon>Veillonellaceae</taxon>
        <taxon>Veillonella</taxon>
    </lineage>
</organism>
<gene>
    <name evidence="2" type="ORF">F8R14_09340</name>
</gene>
<dbReference type="EMBL" id="WBKH01000010">
    <property type="protein sequence ID" value="KAB1477242.1"/>
    <property type="molecule type" value="Genomic_DNA"/>
</dbReference>
<evidence type="ECO:0000313" key="3">
    <source>
        <dbReference type="Proteomes" id="UP000434554"/>
    </source>
</evidence>
<evidence type="ECO:0000259" key="1">
    <source>
        <dbReference type="SMART" id="SM00507"/>
    </source>
</evidence>
<dbReference type="Pfam" id="PF01844">
    <property type="entry name" value="HNH"/>
    <property type="match status" value="1"/>
</dbReference>
<comment type="caution">
    <text evidence="2">The sequence shown here is derived from an EMBL/GenBank/DDBJ whole genome shotgun (WGS) entry which is preliminary data.</text>
</comment>
<dbReference type="InterPro" id="IPR002711">
    <property type="entry name" value="HNH"/>
</dbReference>
<evidence type="ECO:0000313" key="2">
    <source>
        <dbReference type="EMBL" id="KAB1477242.1"/>
    </source>
</evidence>
<dbReference type="GO" id="GO:0004519">
    <property type="term" value="F:endonuclease activity"/>
    <property type="evidence" value="ECO:0007669"/>
    <property type="project" value="UniProtKB-KW"/>
</dbReference>
<protein>
    <submittedName>
        <fullName evidence="2">HNH endonuclease</fullName>
    </submittedName>
</protein>
<dbReference type="Proteomes" id="UP000434554">
    <property type="component" value="Unassembled WGS sequence"/>
</dbReference>
<reference evidence="2 3" key="1">
    <citation type="submission" date="2019-09" db="EMBL/GenBank/DDBJ databases">
        <title>Draft genome sequence of 3 type strains from the CCUG.</title>
        <authorList>
            <person name="Pineiro-Iglesias B."/>
            <person name="Tunovic T."/>
            <person name="Unosson C."/>
            <person name="Inganas E."/>
            <person name="Ohlen M."/>
            <person name="Cardew S."/>
            <person name="Jensie-Markopoulos S."/>
            <person name="Salva-Serra F."/>
            <person name="Jaen-Luchoro D."/>
            <person name="Karlsson R."/>
            <person name="Svensson-Stadler L."/>
            <person name="Chun J."/>
            <person name="Moore E."/>
        </authorList>
    </citation>
    <scope>NUCLEOTIDE SEQUENCE [LARGE SCALE GENOMIC DNA]</scope>
    <source>
        <strain evidence="2 3">CCUG 65427</strain>
    </source>
</reference>
<keyword evidence="2" id="KW-0540">Nuclease</keyword>
<proteinExistence type="predicted"/>
<dbReference type="AlphaFoldDB" id="A0A833C9X0"/>
<dbReference type="Gene3D" id="1.10.30.50">
    <property type="match status" value="1"/>
</dbReference>
<keyword evidence="2" id="KW-0378">Hydrolase</keyword>
<sequence>MYKITRPQAIERDSPNGYPECVLCGSNSPTDVHHIVSRAQGGKSELCNLATLCRSCHNAAHGVNAKEIRAKLLEIIKERTNTND</sequence>
<dbReference type="GO" id="GO:0003676">
    <property type="term" value="F:nucleic acid binding"/>
    <property type="evidence" value="ECO:0007669"/>
    <property type="project" value="InterPro"/>
</dbReference>